<dbReference type="PRINTS" id="PR00405">
    <property type="entry name" value="REVINTRACTNG"/>
</dbReference>
<keyword evidence="1" id="KW-0862">Zinc</keyword>
<dbReference type="Pfam" id="PF01412">
    <property type="entry name" value="ArfGap"/>
    <property type="match status" value="1"/>
</dbReference>
<proteinExistence type="predicted"/>
<reference evidence="4" key="2">
    <citation type="submission" date="2020-12" db="EMBL/GenBank/DDBJ databases">
        <authorList>
            <person name="Kanost M."/>
        </authorList>
    </citation>
    <scope>NUCLEOTIDE SEQUENCE</scope>
</reference>
<dbReference type="AlphaFoldDB" id="A0A921YU75"/>
<dbReference type="PROSITE" id="PS50115">
    <property type="entry name" value="ARFGAP"/>
    <property type="match status" value="1"/>
</dbReference>
<dbReference type="InterPro" id="IPR038508">
    <property type="entry name" value="ArfGAP_dom_sf"/>
</dbReference>
<dbReference type="EMBL" id="JH668323">
    <property type="protein sequence ID" value="KAG6445619.1"/>
    <property type="molecule type" value="Genomic_DNA"/>
</dbReference>
<keyword evidence="5" id="KW-1185">Reference proteome</keyword>
<feature type="domain" description="Arf-GAP" evidence="3">
    <location>
        <begin position="1"/>
        <end position="86"/>
    </location>
</feature>
<name>A0A921YU75_MANSE</name>
<evidence type="ECO:0000256" key="2">
    <source>
        <dbReference type="SAM" id="MobiDB-lite"/>
    </source>
</evidence>
<evidence type="ECO:0000313" key="4">
    <source>
        <dbReference type="EMBL" id="KAG6445619.1"/>
    </source>
</evidence>
<evidence type="ECO:0000313" key="5">
    <source>
        <dbReference type="Proteomes" id="UP000791440"/>
    </source>
</evidence>
<sequence length="184" mass="20659">MSGPPQECVVDSSGIHNCMECGLEEPEWIIWRPGVKVCPECSGVHRSLRNEAPTSNEEVVTPLPEMDTDDELPSSSDDAVPPMDLEGDPDFEYELVERSEVDDGETDDGDEGAAYQLPPGSLGHATIGLIAKSWKPRVLRADEDPERVHKEFYDQFMAIPNHERIFFLSEIDSMCYEYFKHNAV</sequence>
<dbReference type="SUPFAM" id="SSF57863">
    <property type="entry name" value="ArfGap/RecO-like zinc finger"/>
    <property type="match status" value="1"/>
</dbReference>
<accession>A0A921YU75</accession>
<dbReference type="InterPro" id="IPR001164">
    <property type="entry name" value="ArfGAP_dom"/>
</dbReference>
<keyword evidence="1" id="KW-0863">Zinc-finger</keyword>
<reference evidence="4" key="1">
    <citation type="journal article" date="2016" name="Insect Biochem. Mol. Biol.">
        <title>Multifaceted biological insights from a draft genome sequence of the tobacco hornworm moth, Manduca sexta.</title>
        <authorList>
            <person name="Kanost M.R."/>
            <person name="Arrese E.L."/>
            <person name="Cao X."/>
            <person name="Chen Y.R."/>
            <person name="Chellapilla S."/>
            <person name="Goldsmith M.R."/>
            <person name="Grosse-Wilde E."/>
            <person name="Heckel D.G."/>
            <person name="Herndon N."/>
            <person name="Jiang H."/>
            <person name="Papanicolaou A."/>
            <person name="Qu J."/>
            <person name="Soulages J.L."/>
            <person name="Vogel H."/>
            <person name="Walters J."/>
            <person name="Waterhouse R.M."/>
            <person name="Ahn S.J."/>
            <person name="Almeida F.C."/>
            <person name="An C."/>
            <person name="Aqrawi P."/>
            <person name="Bretschneider A."/>
            <person name="Bryant W.B."/>
            <person name="Bucks S."/>
            <person name="Chao H."/>
            <person name="Chevignon G."/>
            <person name="Christen J.M."/>
            <person name="Clarke D.F."/>
            <person name="Dittmer N.T."/>
            <person name="Ferguson L.C.F."/>
            <person name="Garavelou S."/>
            <person name="Gordon K.H.J."/>
            <person name="Gunaratna R.T."/>
            <person name="Han Y."/>
            <person name="Hauser F."/>
            <person name="He Y."/>
            <person name="Heidel-Fischer H."/>
            <person name="Hirsh A."/>
            <person name="Hu Y."/>
            <person name="Jiang H."/>
            <person name="Kalra D."/>
            <person name="Klinner C."/>
            <person name="Konig C."/>
            <person name="Kovar C."/>
            <person name="Kroll A.R."/>
            <person name="Kuwar S.S."/>
            <person name="Lee S.L."/>
            <person name="Lehman R."/>
            <person name="Li K."/>
            <person name="Li Z."/>
            <person name="Liang H."/>
            <person name="Lovelace S."/>
            <person name="Lu Z."/>
            <person name="Mansfield J.H."/>
            <person name="McCulloch K.J."/>
            <person name="Mathew T."/>
            <person name="Morton B."/>
            <person name="Muzny D.M."/>
            <person name="Neunemann D."/>
            <person name="Ongeri F."/>
            <person name="Pauchet Y."/>
            <person name="Pu L.L."/>
            <person name="Pyrousis I."/>
            <person name="Rao X.J."/>
            <person name="Redding A."/>
            <person name="Roesel C."/>
            <person name="Sanchez-Gracia A."/>
            <person name="Schaack S."/>
            <person name="Shukla A."/>
            <person name="Tetreau G."/>
            <person name="Wang Y."/>
            <person name="Xiong G.H."/>
            <person name="Traut W."/>
            <person name="Walsh T.K."/>
            <person name="Worley K.C."/>
            <person name="Wu D."/>
            <person name="Wu W."/>
            <person name="Wu Y.Q."/>
            <person name="Zhang X."/>
            <person name="Zou Z."/>
            <person name="Zucker H."/>
            <person name="Briscoe A.D."/>
            <person name="Burmester T."/>
            <person name="Clem R.J."/>
            <person name="Feyereisen R."/>
            <person name="Grimmelikhuijzen C.J.P."/>
            <person name="Hamodrakas S.J."/>
            <person name="Hansson B.S."/>
            <person name="Huguet E."/>
            <person name="Jermiin L.S."/>
            <person name="Lan Q."/>
            <person name="Lehman H.K."/>
            <person name="Lorenzen M."/>
            <person name="Merzendorfer H."/>
            <person name="Michalopoulos I."/>
            <person name="Morton D.B."/>
            <person name="Muthukrishnan S."/>
            <person name="Oakeshott J.G."/>
            <person name="Palmer W."/>
            <person name="Park Y."/>
            <person name="Passarelli A.L."/>
            <person name="Rozas J."/>
            <person name="Schwartz L.M."/>
            <person name="Smith W."/>
            <person name="Southgate A."/>
            <person name="Vilcinskas A."/>
            <person name="Vogt R."/>
            <person name="Wang P."/>
            <person name="Werren J."/>
            <person name="Yu X.Q."/>
            <person name="Zhou J.J."/>
            <person name="Brown S.J."/>
            <person name="Scherer S.E."/>
            <person name="Richards S."/>
            <person name="Blissard G.W."/>
        </authorList>
    </citation>
    <scope>NUCLEOTIDE SEQUENCE</scope>
</reference>
<feature type="region of interest" description="Disordered" evidence="2">
    <location>
        <begin position="51"/>
        <end position="88"/>
    </location>
</feature>
<dbReference type="InterPro" id="IPR037278">
    <property type="entry name" value="ARFGAP/RecO"/>
</dbReference>
<dbReference type="Gene3D" id="1.10.220.150">
    <property type="entry name" value="Arf GTPase activating protein"/>
    <property type="match status" value="1"/>
</dbReference>
<dbReference type="GO" id="GO:0008270">
    <property type="term" value="F:zinc ion binding"/>
    <property type="evidence" value="ECO:0007669"/>
    <property type="project" value="UniProtKB-KW"/>
</dbReference>
<protein>
    <recommendedName>
        <fullName evidence="3">Arf-GAP domain-containing protein</fullName>
    </recommendedName>
</protein>
<dbReference type="Proteomes" id="UP000791440">
    <property type="component" value="Unassembled WGS sequence"/>
</dbReference>
<comment type="caution">
    <text evidence="4">The sequence shown here is derived from an EMBL/GenBank/DDBJ whole genome shotgun (WGS) entry which is preliminary data.</text>
</comment>
<evidence type="ECO:0000259" key="3">
    <source>
        <dbReference type="PROSITE" id="PS50115"/>
    </source>
</evidence>
<keyword evidence="1" id="KW-0479">Metal-binding</keyword>
<organism evidence="4 5">
    <name type="scientific">Manduca sexta</name>
    <name type="common">Tobacco hawkmoth</name>
    <name type="synonym">Tobacco hornworm</name>
    <dbReference type="NCBI Taxonomy" id="7130"/>
    <lineage>
        <taxon>Eukaryota</taxon>
        <taxon>Metazoa</taxon>
        <taxon>Ecdysozoa</taxon>
        <taxon>Arthropoda</taxon>
        <taxon>Hexapoda</taxon>
        <taxon>Insecta</taxon>
        <taxon>Pterygota</taxon>
        <taxon>Neoptera</taxon>
        <taxon>Endopterygota</taxon>
        <taxon>Lepidoptera</taxon>
        <taxon>Glossata</taxon>
        <taxon>Ditrysia</taxon>
        <taxon>Bombycoidea</taxon>
        <taxon>Sphingidae</taxon>
        <taxon>Sphinginae</taxon>
        <taxon>Sphingini</taxon>
        <taxon>Manduca</taxon>
    </lineage>
</organism>
<dbReference type="GO" id="GO:0005096">
    <property type="term" value="F:GTPase activator activity"/>
    <property type="evidence" value="ECO:0007669"/>
    <property type="project" value="InterPro"/>
</dbReference>
<evidence type="ECO:0000256" key="1">
    <source>
        <dbReference type="PROSITE-ProRule" id="PRU00288"/>
    </source>
</evidence>
<gene>
    <name evidence="4" type="ORF">O3G_MSEX003991</name>
</gene>